<dbReference type="RefSeq" id="WP_138192620.1">
    <property type="nucleotide sequence ID" value="NZ_VBWP01000017.1"/>
</dbReference>
<evidence type="ECO:0000313" key="2">
    <source>
        <dbReference type="Proteomes" id="UP000306912"/>
    </source>
</evidence>
<evidence type="ECO:0000313" key="1">
    <source>
        <dbReference type="EMBL" id="TLG71069.1"/>
    </source>
</evidence>
<keyword evidence="2" id="KW-1185">Reference proteome</keyword>
<reference evidence="1 2" key="1">
    <citation type="submission" date="2019-05" db="EMBL/GenBank/DDBJ databases">
        <title>Culicoidintestinum kansasii gen. nov., sp. nov. from the gastrointestinal tract of the biting midge, Culicoides sonorensis.</title>
        <authorList>
            <person name="Neupane S."/>
            <person name="Ghosh A."/>
            <person name="Gunther S."/>
            <person name="Martin K."/>
            <person name="Zurek L."/>
        </authorList>
    </citation>
    <scope>NUCLEOTIDE SEQUENCE [LARGE SCALE GENOMIC DNA]</scope>
    <source>
        <strain evidence="1 2">CS-1</strain>
    </source>
</reference>
<dbReference type="AlphaFoldDB" id="A0A5R8Q6N1"/>
<dbReference type="Proteomes" id="UP000306912">
    <property type="component" value="Unassembled WGS sequence"/>
</dbReference>
<accession>A0A5R8Q6N1</accession>
<gene>
    <name evidence="1" type="ORF">FEZ08_11700</name>
</gene>
<protein>
    <submittedName>
        <fullName evidence="1">Uncharacterized protein</fullName>
    </submittedName>
</protein>
<proteinExistence type="predicted"/>
<comment type="caution">
    <text evidence="1">The sequence shown here is derived from an EMBL/GenBank/DDBJ whole genome shotgun (WGS) entry which is preliminary data.</text>
</comment>
<name>A0A5R8Q6N1_9FIRM</name>
<dbReference type="InParanoid" id="A0A5R8Q6N1"/>
<sequence length="172" mass="20978">MKILNTLENLEVIAKHYVGNYIFELKEEDPKYFNKMIKSYMVFETDDNYKFAIRFDYDAIKKTVYYNDETEAPEITENYFIHYNMRYNNYSRVCKQLALLTYHLDESNGVYVKNRSFMHDDSFTVIRELTEDEKCFLINVAEEKDDQYKKRVVAYYKRYNDIIYADGYWANR</sequence>
<organism evidence="1 2">
    <name type="scientific">Culicoidibacter larvae</name>
    <dbReference type="NCBI Taxonomy" id="2579976"/>
    <lineage>
        <taxon>Bacteria</taxon>
        <taxon>Bacillati</taxon>
        <taxon>Bacillota</taxon>
        <taxon>Culicoidibacteria</taxon>
        <taxon>Culicoidibacterales</taxon>
        <taxon>Culicoidibacteraceae</taxon>
        <taxon>Culicoidibacter</taxon>
    </lineage>
</organism>
<dbReference type="EMBL" id="VBWP01000017">
    <property type="protein sequence ID" value="TLG71069.1"/>
    <property type="molecule type" value="Genomic_DNA"/>
</dbReference>